<reference evidence="2" key="2">
    <citation type="submission" date="2010-07" db="EMBL/GenBank/DDBJ databases">
        <authorList>
            <consortium name="The Broad Institute Genome Sequencing Platform"/>
            <consortium name="Broad Institute Genome Sequencing Center for Infectious Disease"/>
            <person name="Ma L.-J."/>
            <person name="Dead R."/>
            <person name="Young S."/>
            <person name="Zeng Q."/>
            <person name="Koehrsen M."/>
            <person name="Alvarado L."/>
            <person name="Berlin A."/>
            <person name="Chapman S.B."/>
            <person name="Chen Z."/>
            <person name="Freedman E."/>
            <person name="Gellesch M."/>
            <person name="Goldberg J."/>
            <person name="Griggs A."/>
            <person name="Gujja S."/>
            <person name="Heilman E.R."/>
            <person name="Heiman D."/>
            <person name="Hepburn T."/>
            <person name="Howarth C."/>
            <person name="Jen D."/>
            <person name="Larson L."/>
            <person name="Mehta T."/>
            <person name="Neiman D."/>
            <person name="Pearson M."/>
            <person name="Roberts A."/>
            <person name="Saif S."/>
            <person name="Shea T."/>
            <person name="Shenoy N."/>
            <person name="Sisk P."/>
            <person name="Stolte C."/>
            <person name="Sykes S."/>
            <person name="Walk T."/>
            <person name="White J."/>
            <person name="Yandava C."/>
            <person name="Haas B."/>
            <person name="Nusbaum C."/>
            <person name="Birren B."/>
        </authorList>
    </citation>
    <scope>NUCLEOTIDE SEQUENCE</scope>
    <source>
        <strain evidence="2">R3-111a-1</strain>
    </source>
</reference>
<feature type="compositionally biased region" description="Basic and acidic residues" evidence="1">
    <location>
        <begin position="77"/>
        <end position="86"/>
    </location>
</feature>
<dbReference type="VEuPathDB" id="FungiDB:GGTG_13585"/>
<dbReference type="EnsemblFungi" id="EJT68855">
    <property type="protein sequence ID" value="EJT68855"/>
    <property type="gene ID" value="GGTG_13585"/>
</dbReference>
<dbReference type="GeneID" id="20354043"/>
<dbReference type="AlphaFoldDB" id="J3PJA4"/>
<gene>
    <name evidence="3" type="primary">20354043</name>
    <name evidence="2" type="ORF">GGTG_13585</name>
</gene>
<proteinExistence type="predicted"/>
<evidence type="ECO:0000256" key="1">
    <source>
        <dbReference type="SAM" id="MobiDB-lite"/>
    </source>
</evidence>
<reference evidence="2" key="3">
    <citation type="submission" date="2010-09" db="EMBL/GenBank/DDBJ databases">
        <title>Annotation of Gaeumannomyces graminis var. tritici R3-111a-1.</title>
        <authorList>
            <consortium name="The Broad Institute Genome Sequencing Platform"/>
            <person name="Ma L.-J."/>
            <person name="Dead R."/>
            <person name="Young S.K."/>
            <person name="Zeng Q."/>
            <person name="Gargeya S."/>
            <person name="Fitzgerald M."/>
            <person name="Haas B."/>
            <person name="Abouelleil A."/>
            <person name="Alvarado L."/>
            <person name="Arachchi H.M."/>
            <person name="Berlin A."/>
            <person name="Brown A."/>
            <person name="Chapman S.B."/>
            <person name="Chen Z."/>
            <person name="Dunbar C."/>
            <person name="Freedman E."/>
            <person name="Gearin G."/>
            <person name="Gellesch M."/>
            <person name="Goldberg J."/>
            <person name="Griggs A."/>
            <person name="Gujja S."/>
            <person name="Heiman D."/>
            <person name="Howarth C."/>
            <person name="Larson L."/>
            <person name="Lui A."/>
            <person name="MacDonald P.J.P."/>
            <person name="Mehta T."/>
            <person name="Montmayeur A."/>
            <person name="Murphy C."/>
            <person name="Neiman D."/>
            <person name="Pearson M."/>
            <person name="Priest M."/>
            <person name="Roberts A."/>
            <person name="Saif S."/>
            <person name="Shea T."/>
            <person name="Shenoy N."/>
            <person name="Sisk P."/>
            <person name="Stolte C."/>
            <person name="Sykes S."/>
            <person name="Yandava C."/>
            <person name="Wortman J."/>
            <person name="Nusbaum C."/>
            <person name="Birren B."/>
        </authorList>
    </citation>
    <scope>NUCLEOTIDE SEQUENCE</scope>
    <source>
        <strain evidence="2">R3-111a-1</strain>
    </source>
</reference>
<accession>J3PJA4</accession>
<protein>
    <submittedName>
        <fullName evidence="2 3">Uncharacterized protein</fullName>
    </submittedName>
</protein>
<dbReference type="Proteomes" id="UP000006039">
    <property type="component" value="Unassembled WGS sequence"/>
</dbReference>
<feature type="region of interest" description="Disordered" evidence="1">
    <location>
        <begin position="219"/>
        <end position="242"/>
    </location>
</feature>
<sequence length="265" mass="29536">MEAQETCTKGATEEGVVGPCSSSGQATASLSRGGIPVFVIATVLEPRARHAQRRYRVRFRPQRYICCRQRVGRHQRILPEIKKKADGPGGGGGNGDKDTDNDGEADNDEGSDKAWTNETLSNETFFDDDNNSRLWHSCRYHVYPVSNHPSPNPRRDILGQPLTLPPVQSAADNEQHFCCVRDQARHAYCRRIPAAVPPQARAHRKYYLARPANAKRLSARLSKAKKDPREHSTVPNQPSPYVSTQRTSCELLLACYGSRMDGSLR</sequence>
<reference evidence="4" key="1">
    <citation type="submission" date="2010-07" db="EMBL/GenBank/DDBJ databases">
        <title>The genome sequence of Gaeumannomyces graminis var. tritici strain R3-111a-1.</title>
        <authorList>
            <consortium name="The Broad Institute Genome Sequencing Platform"/>
            <person name="Ma L.-J."/>
            <person name="Dead R."/>
            <person name="Young S."/>
            <person name="Zeng Q."/>
            <person name="Koehrsen M."/>
            <person name="Alvarado L."/>
            <person name="Berlin A."/>
            <person name="Chapman S.B."/>
            <person name="Chen Z."/>
            <person name="Freedman E."/>
            <person name="Gellesch M."/>
            <person name="Goldberg J."/>
            <person name="Griggs A."/>
            <person name="Gujja S."/>
            <person name="Heilman E.R."/>
            <person name="Heiman D."/>
            <person name="Hepburn T."/>
            <person name="Howarth C."/>
            <person name="Jen D."/>
            <person name="Larson L."/>
            <person name="Mehta T."/>
            <person name="Neiman D."/>
            <person name="Pearson M."/>
            <person name="Roberts A."/>
            <person name="Saif S."/>
            <person name="Shea T."/>
            <person name="Shenoy N."/>
            <person name="Sisk P."/>
            <person name="Stolte C."/>
            <person name="Sykes S."/>
            <person name="Walk T."/>
            <person name="White J."/>
            <person name="Yandava C."/>
            <person name="Haas B."/>
            <person name="Nusbaum C."/>
            <person name="Birren B."/>
        </authorList>
    </citation>
    <scope>NUCLEOTIDE SEQUENCE [LARGE SCALE GENOMIC DNA]</scope>
    <source>
        <strain evidence="4">R3-111a-1</strain>
    </source>
</reference>
<dbReference type="HOGENOM" id="CLU_1049893_0_0_1"/>
<organism evidence="2">
    <name type="scientific">Gaeumannomyces tritici (strain R3-111a-1)</name>
    <name type="common">Wheat and barley take-all root rot fungus</name>
    <name type="synonym">Gaeumannomyces graminis var. tritici</name>
    <dbReference type="NCBI Taxonomy" id="644352"/>
    <lineage>
        <taxon>Eukaryota</taxon>
        <taxon>Fungi</taxon>
        <taxon>Dikarya</taxon>
        <taxon>Ascomycota</taxon>
        <taxon>Pezizomycotina</taxon>
        <taxon>Sordariomycetes</taxon>
        <taxon>Sordariomycetidae</taxon>
        <taxon>Magnaporthales</taxon>
        <taxon>Magnaporthaceae</taxon>
        <taxon>Gaeumannomyces</taxon>
    </lineage>
</organism>
<evidence type="ECO:0000313" key="3">
    <source>
        <dbReference type="EnsemblFungi" id="EJT68855"/>
    </source>
</evidence>
<reference evidence="3" key="5">
    <citation type="submission" date="2018-04" db="UniProtKB">
        <authorList>
            <consortium name="EnsemblFungi"/>
        </authorList>
    </citation>
    <scope>IDENTIFICATION</scope>
    <source>
        <strain evidence="3">R3-111a-1</strain>
    </source>
</reference>
<evidence type="ECO:0000313" key="2">
    <source>
        <dbReference type="EMBL" id="EJT68855.1"/>
    </source>
</evidence>
<keyword evidence="4" id="KW-1185">Reference proteome</keyword>
<feature type="region of interest" description="Disordered" evidence="1">
    <location>
        <begin position="1"/>
        <end position="28"/>
    </location>
</feature>
<feature type="region of interest" description="Disordered" evidence="1">
    <location>
        <begin position="77"/>
        <end position="119"/>
    </location>
</feature>
<dbReference type="EMBL" id="GL385412">
    <property type="protein sequence ID" value="EJT68855.1"/>
    <property type="molecule type" value="Genomic_DNA"/>
</dbReference>
<dbReference type="RefSeq" id="XP_009229762.1">
    <property type="nucleotide sequence ID" value="XM_009231498.1"/>
</dbReference>
<evidence type="ECO:0000313" key="4">
    <source>
        <dbReference type="Proteomes" id="UP000006039"/>
    </source>
</evidence>
<name>J3PJA4_GAET3</name>
<feature type="compositionally biased region" description="Polar residues" evidence="1">
    <location>
        <begin position="233"/>
        <end position="242"/>
    </location>
</feature>
<reference evidence="3" key="4">
    <citation type="journal article" date="2015" name="G3 (Bethesda)">
        <title>Genome sequences of three phytopathogenic species of the Magnaporthaceae family of fungi.</title>
        <authorList>
            <person name="Okagaki L.H."/>
            <person name="Nunes C.C."/>
            <person name="Sailsbery J."/>
            <person name="Clay B."/>
            <person name="Brown D."/>
            <person name="John T."/>
            <person name="Oh Y."/>
            <person name="Young N."/>
            <person name="Fitzgerald M."/>
            <person name="Haas B.J."/>
            <person name="Zeng Q."/>
            <person name="Young S."/>
            <person name="Adiconis X."/>
            <person name="Fan L."/>
            <person name="Levin J.Z."/>
            <person name="Mitchell T.K."/>
            <person name="Okubara P.A."/>
            <person name="Farman M.L."/>
            <person name="Kohn L.M."/>
            <person name="Birren B."/>
            <person name="Ma L.-J."/>
            <person name="Dean R.A."/>
        </authorList>
    </citation>
    <scope>NUCLEOTIDE SEQUENCE</scope>
    <source>
        <strain evidence="3">R3-111a-1</strain>
    </source>
</reference>